<keyword evidence="2" id="KW-1185">Reference proteome</keyword>
<dbReference type="Proteomes" id="UP000008022">
    <property type="component" value="Unassembled WGS sequence"/>
</dbReference>
<accession>A0A0E0NH46</accession>
<evidence type="ECO:0000313" key="1">
    <source>
        <dbReference type="EnsemblPlants" id="ORUFI02G23600.2"/>
    </source>
</evidence>
<reference evidence="1" key="2">
    <citation type="submission" date="2015-06" db="UniProtKB">
        <authorList>
            <consortium name="EnsemblPlants"/>
        </authorList>
    </citation>
    <scope>IDENTIFICATION</scope>
</reference>
<name>A0A0E0NH46_ORYRU</name>
<dbReference type="Gramene" id="ORUFI02G23600.1">
    <property type="protein sequence ID" value="ORUFI02G23600.1"/>
    <property type="gene ID" value="ORUFI02G23600"/>
</dbReference>
<dbReference type="OMA" id="YSELEWH"/>
<dbReference type="AlphaFoldDB" id="A0A0E0NH46"/>
<sequence length="172" mass="18989">MVAPLSISTVVLCHGVQWRWGWLLLCHSVRRQRVGCCSLLHYAENPMRTKGGCALGLVSLPHRILFWGEGGGHLCLPQLLLTELRGQPLPRRGFAARRAIHIAPSTSPHPLVVLVLSASASLPNIFVLHCSCTYSELEWHHILPIPSSASASHMASQRRLLLRHQVNSVAHC</sequence>
<dbReference type="EnsemblPlants" id="ORUFI02G23600.2">
    <property type="protein sequence ID" value="ORUFI02G23600.2"/>
    <property type="gene ID" value="ORUFI02G23600"/>
</dbReference>
<reference evidence="2" key="1">
    <citation type="submission" date="2013-06" db="EMBL/GenBank/DDBJ databases">
        <authorList>
            <person name="Zhao Q."/>
        </authorList>
    </citation>
    <scope>NUCLEOTIDE SEQUENCE</scope>
    <source>
        <strain evidence="2">cv. W1943</strain>
    </source>
</reference>
<protein>
    <submittedName>
        <fullName evidence="1">Uncharacterized protein</fullName>
    </submittedName>
</protein>
<dbReference type="HOGENOM" id="CLU_1663432_0_0_1"/>
<dbReference type="Gramene" id="ORUFI02G23600.2">
    <property type="protein sequence ID" value="ORUFI02G23600.2"/>
    <property type="gene ID" value="ORUFI02G23600"/>
</dbReference>
<proteinExistence type="predicted"/>
<evidence type="ECO:0000313" key="2">
    <source>
        <dbReference type="Proteomes" id="UP000008022"/>
    </source>
</evidence>
<organism evidence="1 2">
    <name type="scientific">Oryza rufipogon</name>
    <name type="common">Brownbeard rice</name>
    <name type="synonym">Asian wild rice</name>
    <dbReference type="NCBI Taxonomy" id="4529"/>
    <lineage>
        <taxon>Eukaryota</taxon>
        <taxon>Viridiplantae</taxon>
        <taxon>Streptophyta</taxon>
        <taxon>Embryophyta</taxon>
        <taxon>Tracheophyta</taxon>
        <taxon>Spermatophyta</taxon>
        <taxon>Magnoliopsida</taxon>
        <taxon>Liliopsida</taxon>
        <taxon>Poales</taxon>
        <taxon>Poaceae</taxon>
        <taxon>BOP clade</taxon>
        <taxon>Oryzoideae</taxon>
        <taxon>Oryzeae</taxon>
        <taxon>Oryzinae</taxon>
        <taxon>Oryza</taxon>
    </lineage>
</organism>
<dbReference type="EnsemblPlants" id="ORUFI02G23600.1">
    <property type="protein sequence ID" value="ORUFI02G23600.1"/>
    <property type="gene ID" value="ORUFI02G23600"/>
</dbReference>